<proteinExistence type="predicted"/>
<comment type="caution">
    <text evidence="3">The sequence shown here is derived from an EMBL/GenBank/DDBJ whole genome shotgun (WGS) entry which is preliminary data.</text>
</comment>
<feature type="region of interest" description="Disordered" evidence="2">
    <location>
        <begin position="24"/>
        <end position="71"/>
    </location>
</feature>
<dbReference type="RefSeq" id="XP_069203565.1">
    <property type="nucleotide sequence ID" value="XM_069340097.1"/>
</dbReference>
<dbReference type="GeneID" id="95974676"/>
<evidence type="ECO:0008006" key="5">
    <source>
        <dbReference type="Google" id="ProtNLM"/>
    </source>
</evidence>
<dbReference type="EMBL" id="JBFMKM010000003">
    <property type="protein sequence ID" value="KAL1310716.1"/>
    <property type="molecule type" value="Genomic_DNA"/>
</dbReference>
<evidence type="ECO:0000256" key="2">
    <source>
        <dbReference type="SAM" id="MobiDB-lite"/>
    </source>
</evidence>
<evidence type="ECO:0000313" key="3">
    <source>
        <dbReference type="EMBL" id="KAL1310716.1"/>
    </source>
</evidence>
<sequence length="71" mass="8115">MLRRQPTKITLVHNDILAFDQRKAELDSQKRKREIMEAATASKGDPFTNSSARDDPFAQGETRSRDQRIGL</sequence>
<accession>A0ABR3PMD0</accession>
<keyword evidence="4" id="KW-1185">Reference proteome</keyword>
<reference evidence="3 4" key="1">
    <citation type="submission" date="2024-07" db="EMBL/GenBank/DDBJ databases">
        <title>Draft sequence of the Neodothiora populina.</title>
        <authorList>
            <person name="Drown D.D."/>
            <person name="Schuette U.S."/>
            <person name="Buechlein A.B."/>
            <person name="Rusch D.R."/>
            <person name="Winton L.W."/>
            <person name="Adams G.A."/>
        </authorList>
    </citation>
    <scope>NUCLEOTIDE SEQUENCE [LARGE SCALE GENOMIC DNA]</scope>
    <source>
        <strain evidence="3 4">CPC 39397</strain>
    </source>
</reference>
<dbReference type="Proteomes" id="UP001562354">
    <property type="component" value="Unassembled WGS sequence"/>
</dbReference>
<name>A0ABR3PMD0_9PEZI</name>
<dbReference type="InterPro" id="IPR018860">
    <property type="entry name" value="APC_suCDC26"/>
</dbReference>
<evidence type="ECO:0000313" key="4">
    <source>
        <dbReference type="Proteomes" id="UP001562354"/>
    </source>
</evidence>
<protein>
    <recommendedName>
        <fullName evidence="5">Anaphase-promoting complex subunit CDC26</fullName>
    </recommendedName>
</protein>
<feature type="compositionally biased region" description="Basic and acidic residues" evidence="2">
    <location>
        <begin position="52"/>
        <end position="71"/>
    </location>
</feature>
<gene>
    <name evidence="3" type="ORF">AAFC00_000973</name>
</gene>
<dbReference type="Pfam" id="PF10471">
    <property type="entry name" value="ANAPC_CDC26"/>
    <property type="match status" value="1"/>
</dbReference>
<keyword evidence="1" id="KW-0833">Ubl conjugation pathway</keyword>
<evidence type="ECO:0000256" key="1">
    <source>
        <dbReference type="ARBA" id="ARBA00022786"/>
    </source>
</evidence>
<organism evidence="3 4">
    <name type="scientific">Neodothiora populina</name>
    <dbReference type="NCBI Taxonomy" id="2781224"/>
    <lineage>
        <taxon>Eukaryota</taxon>
        <taxon>Fungi</taxon>
        <taxon>Dikarya</taxon>
        <taxon>Ascomycota</taxon>
        <taxon>Pezizomycotina</taxon>
        <taxon>Dothideomycetes</taxon>
        <taxon>Dothideomycetidae</taxon>
        <taxon>Dothideales</taxon>
        <taxon>Dothioraceae</taxon>
        <taxon>Neodothiora</taxon>
    </lineage>
</organism>